<feature type="domain" description="Secretion system C-terminal sorting" evidence="2">
    <location>
        <begin position="216"/>
        <end position="290"/>
    </location>
</feature>
<protein>
    <submittedName>
        <fullName evidence="3">Protein containing Por secretion system C-terminal sorting domain</fullName>
    </submittedName>
</protein>
<proteinExistence type="predicted"/>
<evidence type="ECO:0000256" key="1">
    <source>
        <dbReference type="SAM" id="SignalP"/>
    </source>
</evidence>
<dbReference type="STRING" id="1678841.TBC1_1295"/>
<dbReference type="Pfam" id="PF18962">
    <property type="entry name" value="Por_Secre_tail"/>
    <property type="match status" value="1"/>
</dbReference>
<dbReference type="InterPro" id="IPR026444">
    <property type="entry name" value="Secre_tail"/>
</dbReference>
<dbReference type="NCBIfam" id="TIGR04183">
    <property type="entry name" value="Por_Secre_tail"/>
    <property type="match status" value="1"/>
</dbReference>
<evidence type="ECO:0000313" key="4">
    <source>
        <dbReference type="Proteomes" id="UP000053091"/>
    </source>
</evidence>
<dbReference type="OrthoDB" id="9809277at2"/>
<dbReference type="RefSeq" id="WP_062043343.1">
    <property type="nucleotide sequence ID" value="NZ_DF968183.1"/>
</dbReference>
<evidence type="ECO:0000313" key="3">
    <source>
        <dbReference type="EMBL" id="GAP44294.1"/>
    </source>
</evidence>
<gene>
    <name evidence="3" type="ORF">TBC1_1295</name>
</gene>
<keyword evidence="4" id="KW-1185">Reference proteome</keyword>
<reference evidence="3" key="1">
    <citation type="journal article" date="2015" name="Genome Announc.">
        <title>Draft Genome Sequence of Bacteroidales Strain TBC1, a Novel Isolate from a Methanogenic Wastewater Treatment System.</title>
        <authorList>
            <person name="Tourlousse D.M."/>
            <person name="Matsuura N."/>
            <person name="Sun L."/>
            <person name="Toyonaga M."/>
            <person name="Kuroda K."/>
            <person name="Ohashi A."/>
            <person name="Cruz R."/>
            <person name="Yamaguchi T."/>
            <person name="Sekiguchi Y."/>
        </authorList>
    </citation>
    <scope>NUCLEOTIDE SEQUENCE [LARGE SCALE GENOMIC DNA]</scope>
    <source>
        <strain evidence="3">TBC1</strain>
    </source>
</reference>
<dbReference type="Proteomes" id="UP000053091">
    <property type="component" value="Unassembled WGS sequence"/>
</dbReference>
<name>A0A0S7C4C7_9BACT</name>
<dbReference type="EMBL" id="DF968183">
    <property type="protein sequence ID" value="GAP44294.1"/>
    <property type="molecule type" value="Genomic_DNA"/>
</dbReference>
<accession>A0A0S7C4C7</accession>
<evidence type="ECO:0000259" key="2">
    <source>
        <dbReference type="Pfam" id="PF18962"/>
    </source>
</evidence>
<sequence>MQVKRLLITVLAAILTLPVLCQQFTDQHNQWNVANSNGWTVISTEIYRYWGDTLIQGNNYRKMVYQPDSSVSTDWYYIAAVREENGYVYGVFNRSEEECLLYNFNLLPGESAYIQSIWCTGPTQVTCIDTASVEINGTSRRVIFLNDTFEERWTEGIGSHFGPLYASLYMCVTDIYHHLLCYYNDNQLLYMDPGAISCYETNVGVQQETLIQRLKLWPNPAALHLQVELPRMVSGYGGVYKVVNAAGQVILSGTTGNTPFLHLSLTSLPDGIYLFRWESQNGGIASKFIISRL</sequence>
<feature type="signal peptide" evidence="1">
    <location>
        <begin position="1"/>
        <end position="21"/>
    </location>
</feature>
<dbReference type="AlphaFoldDB" id="A0A0S7C4C7"/>
<keyword evidence="1" id="KW-0732">Signal</keyword>
<organism evidence="3">
    <name type="scientific">Lentimicrobium saccharophilum</name>
    <dbReference type="NCBI Taxonomy" id="1678841"/>
    <lineage>
        <taxon>Bacteria</taxon>
        <taxon>Pseudomonadati</taxon>
        <taxon>Bacteroidota</taxon>
        <taxon>Bacteroidia</taxon>
        <taxon>Bacteroidales</taxon>
        <taxon>Lentimicrobiaceae</taxon>
        <taxon>Lentimicrobium</taxon>
    </lineage>
</organism>
<feature type="chain" id="PRO_5006633596" evidence="1">
    <location>
        <begin position="22"/>
        <end position="293"/>
    </location>
</feature>